<dbReference type="EMBL" id="CAKXZS010000030">
    <property type="protein sequence ID" value="CAH2404328.1"/>
    <property type="molecule type" value="Genomic_DNA"/>
</dbReference>
<sequence length="55" mass="6136">MKTPCEIGIIDVGAKLARRKPEAIALENARRSFALDKRYVMLQCERTGATSFHAT</sequence>
<comment type="caution">
    <text evidence="1">The sequence shown here is derived from an EMBL/GenBank/DDBJ whole genome shotgun (WGS) entry which is preliminary data.</text>
</comment>
<keyword evidence="2" id="KW-1185">Reference proteome</keyword>
<evidence type="ECO:0000313" key="1">
    <source>
        <dbReference type="EMBL" id="CAH2404328.1"/>
    </source>
</evidence>
<protein>
    <submittedName>
        <fullName evidence="1">Uncharacterized protein</fullName>
    </submittedName>
</protein>
<gene>
    <name evidence="1" type="ORF">MES4922_360042</name>
</gene>
<evidence type="ECO:0000313" key="2">
    <source>
        <dbReference type="Proteomes" id="UP001152604"/>
    </source>
</evidence>
<organism evidence="1 2">
    <name type="scientific">Mesorhizobium ventifaucium</name>
    <dbReference type="NCBI Taxonomy" id="666020"/>
    <lineage>
        <taxon>Bacteria</taxon>
        <taxon>Pseudomonadati</taxon>
        <taxon>Pseudomonadota</taxon>
        <taxon>Alphaproteobacteria</taxon>
        <taxon>Hyphomicrobiales</taxon>
        <taxon>Phyllobacteriaceae</taxon>
        <taxon>Mesorhizobium</taxon>
    </lineage>
</organism>
<name>A0ABN8K4N9_9HYPH</name>
<reference evidence="1" key="1">
    <citation type="submission" date="2022-03" db="EMBL/GenBank/DDBJ databases">
        <authorList>
            <person name="Brunel B."/>
        </authorList>
    </citation>
    <scope>NUCLEOTIDE SEQUENCE</scope>
    <source>
        <strain evidence="1">STM4922sample</strain>
    </source>
</reference>
<proteinExistence type="predicted"/>
<dbReference type="Proteomes" id="UP001152604">
    <property type="component" value="Unassembled WGS sequence"/>
</dbReference>
<accession>A0ABN8K4N9</accession>